<evidence type="ECO:0000313" key="2">
    <source>
        <dbReference type="Proteomes" id="UP000739538"/>
    </source>
</evidence>
<dbReference type="Proteomes" id="UP000739538">
    <property type="component" value="Unassembled WGS sequence"/>
</dbReference>
<dbReference type="NCBIfam" id="TIGR04183">
    <property type="entry name" value="Por_Secre_tail"/>
    <property type="match status" value="1"/>
</dbReference>
<comment type="caution">
    <text evidence="1">The sequence shown here is derived from an EMBL/GenBank/DDBJ whole genome shotgun (WGS) entry which is preliminary data.</text>
</comment>
<proteinExistence type="predicted"/>
<dbReference type="InterPro" id="IPR018247">
    <property type="entry name" value="EF_Hand_1_Ca_BS"/>
</dbReference>
<organism evidence="1 2">
    <name type="scientific">Eiseniibacteriota bacterium</name>
    <dbReference type="NCBI Taxonomy" id="2212470"/>
    <lineage>
        <taxon>Bacteria</taxon>
        <taxon>Candidatus Eiseniibacteriota</taxon>
    </lineage>
</organism>
<dbReference type="AlphaFoldDB" id="A0A956NG90"/>
<gene>
    <name evidence="1" type="ORF">KDA27_11360</name>
</gene>
<dbReference type="InterPro" id="IPR036439">
    <property type="entry name" value="Dockerin_dom_sf"/>
</dbReference>
<dbReference type="GO" id="GO:0004553">
    <property type="term" value="F:hydrolase activity, hydrolyzing O-glycosyl compounds"/>
    <property type="evidence" value="ECO:0007669"/>
    <property type="project" value="InterPro"/>
</dbReference>
<sequence>MREVSLGRFGAPRRDARSGRFGGRPVLVASLVLFGLVVLPAVTARSVSADRVSTPPAAGVGAWATDFGAQGVDGVAHSVIARSDGLWIGGEFGVAGDRVAQNVAHFTGSEWVDAGAFDDRVSCFALYEDALVAGGRFEFADGALASRIAVLDPETGWEPLGAGFENRTAPEDCEVFALLSLEGRLYAGGTFTHADGVPAAGLAVWDGESWSAVPGAALEGTRLTVRALEPFDGGIAVAGRFERAGAVELGSIGVWREGEWTAIGEGLGDIVYDLETHEGLLIAVGYFRLTDRDDPLAGFAAWDGTSWSSWGSEFQGIDPSVRCVAEFRGELIVAGDFTEISNARYSQIARWNGTSWQRMSSGFIETGAVYDLGLYGSTLVAAGSFWNAAGHSCWGLARWGGSAWNQIGFEHGIHGEVSSMSADGESILIGGQFERAGRVLGDNTSLWNGEAWVPLGADFNRSVSAVLVAESGEYFCAGSFTDYDGTVIARNVAYYADGEWLSPRGGASAVCWALTSFQGRPVVGGTFRRAGGFPAERVASWNGTTWDAFGAGVDDAVRALLGVGRELYVGGEFRMAGGVESSRFAYWSEDTRSWFTFPSGPNDDVLALAQYGSQIVAGGDFSAVDGFDVGRIAAWDGTGWSTFGDGFDGSVRALTVHEGRLVAGGTFTRADGKPAPGLAFWDGAGWNAVDGGVEGHEAAVNALLSHGEDLVLGGDFAVAGGTVALGFAIRTGPLELEVWPGDCDNDGRVDGFDLLALARQWDRIGPSRTETGTDWSPSVAEDWEPVQATYADADGSGQVDLNDVVAVIENWGEDRTESLDGATTPAVLPEDLTWLESFPPEQLLALSQRLEGRGGVARELSAQIDEILSGSASPSAGWSSWVRLAASPTAASPKLLLELPEPSLVRVEVIDVAGRRLSDRTHVLETGTQELDVSAGRNDLESGVYFVRVTSADHARTLRFVRLR</sequence>
<dbReference type="Gene3D" id="1.10.1330.10">
    <property type="entry name" value="Dockerin domain"/>
    <property type="match status" value="1"/>
</dbReference>
<accession>A0A956NG90</accession>
<reference evidence="1" key="2">
    <citation type="journal article" date="2021" name="Microbiome">
        <title>Successional dynamics and alternative stable states in a saline activated sludge microbial community over 9 years.</title>
        <authorList>
            <person name="Wang Y."/>
            <person name="Ye J."/>
            <person name="Ju F."/>
            <person name="Liu L."/>
            <person name="Boyd J.A."/>
            <person name="Deng Y."/>
            <person name="Parks D.H."/>
            <person name="Jiang X."/>
            <person name="Yin X."/>
            <person name="Woodcroft B.J."/>
            <person name="Tyson G.W."/>
            <person name="Hugenholtz P."/>
            <person name="Polz M.F."/>
            <person name="Zhang T."/>
        </authorList>
    </citation>
    <scope>NUCLEOTIDE SEQUENCE</scope>
    <source>
        <strain evidence="1">HKST-UBA02</strain>
    </source>
</reference>
<dbReference type="Pfam" id="PF00404">
    <property type="entry name" value="Dockerin_1"/>
    <property type="match status" value="1"/>
</dbReference>
<dbReference type="PANTHER" id="PTHR31778:SF2">
    <property type="entry name" value="BUD SITE SELECTION PROTEIN RAX2"/>
    <property type="match status" value="1"/>
</dbReference>
<dbReference type="InterPro" id="IPR026444">
    <property type="entry name" value="Secre_tail"/>
</dbReference>
<dbReference type="GO" id="GO:0000272">
    <property type="term" value="P:polysaccharide catabolic process"/>
    <property type="evidence" value="ECO:0007669"/>
    <property type="project" value="InterPro"/>
</dbReference>
<evidence type="ECO:0000313" key="1">
    <source>
        <dbReference type="EMBL" id="MCA9756389.1"/>
    </source>
</evidence>
<dbReference type="InterPro" id="IPR002105">
    <property type="entry name" value="Dockerin_1_rpt"/>
</dbReference>
<protein>
    <submittedName>
        <fullName evidence="1">T9SS type A sorting domain-containing protein</fullName>
    </submittedName>
</protein>
<dbReference type="EMBL" id="JAGQHS010000051">
    <property type="protein sequence ID" value="MCA9756389.1"/>
    <property type="molecule type" value="Genomic_DNA"/>
</dbReference>
<dbReference type="GO" id="GO:1902929">
    <property type="term" value="C:plasma membrane of growing cell tip"/>
    <property type="evidence" value="ECO:0007669"/>
    <property type="project" value="TreeGrafter"/>
</dbReference>
<reference evidence="1" key="1">
    <citation type="submission" date="2020-04" db="EMBL/GenBank/DDBJ databases">
        <authorList>
            <person name="Zhang T."/>
        </authorList>
    </citation>
    <scope>NUCLEOTIDE SEQUENCE</scope>
    <source>
        <strain evidence="1">HKST-UBA02</strain>
    </source>
</reference>
<dbReference type="PANTHER" id="PTHR31778">
    <property type="entry name" value="BUD SITE SELECTION PROTEIN RAX2"/>
    <property type="match status" value="1"/>
</dbReference>
<dbReference type="PROSITE" id="PS00018">
    <property type="entry name" value="EF_HAND_1"/>
    <property type="match status" value="2"/>
</dbReference>
<name>A0A956NG90_UNCEI</name>